<evidence type="ECO:0000256" key="2">
    <source>
        <dbReference type="ARBA" id="ARBA00022723"/>
    </source>
</evidence>
<evidence type="ECO:0000256" key="3">
    <source>
        <dbReference type="ARBA" id="ARBA00022833"/>
    </source>
</evidence>
<evidence type="ECO:0000313" key="7">
    <source>
        <dbReference type="Proteomes" id="UP000198781"/>
    </source>
</evidence>
<dbReference type="PANTHER" id="PTHR33337:SF40">
    <property type="entry name" value="CENP-V_GFA DOMAIN-CONTAINING PROTEIN-RELATED"/>
    <property type="match status" value="1"/>
</dbReference>
<evidence type="ECO:0000256" key="4">
    <source>
        <dbReference type="ARBA" id="ARBA00023239"/>
    </source>
</evidence>
<proteinExistence type="inferred from homology"/>
<keyword evidence="2" id="KW-0479">Metal-binding</keyword>
<reference evidence="6 7" key="1">
    <citation type="submission" date="2016-10" db="EMBL/GenBank/DDBJ databases">
        <authorList>
            <person name="de Groot N.N."/>
        </authorList>
    </citation>
    <scope>NUCLEOTIDE SEQUENCE [LARGE SCALE GENOMIC DNA]</scope>
    <source>
        <strain evidence="6 7">DSM 16619</strain>
    </source>
</reference>
<dbReference type="Proteomes" id="UP000198781">
    <property type="component" value="Unassembled WGS sequence"/>
</dbReference>
<keyword evidence="3" id="KW-0862">Zinc</keyword>
<gene>
    <name evidence="6" type="ORF">SAMN05192589_10534</name>
</gene>
<name>A0A1G6T317_9BURK</name>
<organism evidence="6 7">
    <name type="scientific">Paracidovorax valerianellae</name>
    <dbReference type="NCBI Taxonomy" id="187868"/>
    <lineage>
        <taxon>Bacteria</taxon>
        <taxon>Pseudomonadati</taxon>
        <taxon>Pseudomonadota</taxon>
        <taxon>Betaproteobacteria</taxon>
        <taxon>Burkholderiales</taxon>
        <taxon>Comamonadaceae</taxon>
        <taxon>Paracidovorax</taxon>
    </lineage>
</organism>
<dbReference type="InterPro" id="IPR006913">
    <property type="entry name" value="CENP-V/GFA"/>
</dbReference>
<keyword evidence="7" id="KW-1185">Reference proteome</keyword>
<dbReference type="Gene3D" id="3.90.1590.10">
    <property type="entry name" value="glutathione-dependent formaldehyde- activating enzyme (gfa)"/>
    <property type="match status" value="1"/>
</dbReference>
<comment type="similarity">
    <text evidence="1">Belongs to the Gfa family.</text>
</comment>
<dbReference type="EMBL" id="FMZC01000005">
    <property type="protein sequence ID" value="SDD22857.1"/>
    <property type="molecule type" value="Genomic_DNA"/>
</dbReference>
<dbReference type="GO" id="GO:0046872">
    <property type="term" value="F:metal ion binding"/>
    <property type="evidence" value="ECO:0007669"/>
    <property type="project" value="UniProtKB-KW"/>
</dbReference>
<dbReference type="AlphaFoldDB" id="A0A1G6T317"/>
<evidence type="ECO:0000259" key="5">
    <source>
        <dbReference type="PROSITE" id="PS51891"/>
    </source>
</evidence>
<dbReference type="Pfam" id="PF04828">
    <property type="entry name" value="GFA"/>
    <property type="match status" value="1"/>
</dbReference>
<evidence type="ECO:0000313" key="6">
    <source>
        <dbReference type="EMBL" id="SDD22857.1"/>
    </source>
</evidence>
<dbReference type="OrthoDB" id="327703at2"/>
<keyword evidence="4" id="KW-0456">Lyase</keyword>
<dbReference type="STRING" id="187868.SAMN05192589_10534"/>
<dbReference type="PANTHER" id="PTHR33337">
    <property type="entry name" value="GFA DOMAIN-CONTAINING PROTEIN"/>
    <property type="match status" value="1"/>
</dbReference>
<dbReference type="InterPro" id="IPR011057">
    <property type="entry name" value="Mss4-like_sf"/>
</dbReference>
<dbReference type="SUPFAM" id="SSF51316">
    <property type="entry name" value="Mss4-like"/>
    <property type="match status" value="1"/>
</dbReference>
<dbReference type="RefSeq" id="WP_092743174.1">
    <property type="nucleotide sequence ID" value="NZ_FMZC01000005.1"/>
</dbReference>
<sequence>MKIEGACYCGAIEYQAEVQPGTATVCHCNDCQAQSGSAFRANIAAPASSFVLVKGTPRTYIKTAASGNQRVLAFCEVCGSSLYACDVTDPQAYSLRIGTVRQRQELGTPQRQIWTKRRHEWVALPDGVKSFEGQP</sequence>
<accession>A0A1G6T317</accession>
<feature type="domain" description="CENP-V/GFA" evidence="5">
    <location>
        <begin position="3"/>
        <end position="115"/>
    </location>
</feature>
<evidence type="ECO:0000256" key="1">
    <source>
        <dbReference type="ARBA" id="ARBA00005495"/>
    </source>
</evidence>
<protein>
    <submittedName>
        <fullName evidence="6">Uncharacterized conserved protein</fullName>
    </submittedName>
</protein>
<dbReference type="PROSITE" id="PS51891">
    <property type="entry name" value="CENP_V_GFA"/>
    <property type="match status" value="1"/>
</dbReference>
<dbReference type="GO" id="GO:0016846">
    <property type="term" value="F:carbon-sulfur lyase activity"/>
    <property type="evidence" value="ECO:0007669"/>
    <property type="project" value="InterPro"/>
</dbReference>